<reference evidence="2 3" key="1">
    <citation type="submission" date="2016-12" db="EMBL/GenBank/DDBJ databases">
        <authorList>
            <person name="Song W.-J."/>
            <person name="Kurnit D.M."/>
        </authorList>
    </citation>
    <scope>NUCLEOTIDE SEQUENCE [LARGE SCALE GENOMIC DNA]</scope>
    <source>
        <strain evidence="2 3">DSM 18488</strain>
    </source>
</reference>
<evidence type="ECO:0000259" key="1">
    <source>
        <dbReference type="SMART" id="SM00642"/>
    </source>
</evidence>
<dbReference type="Proteomes" id="UP000184603">
    <property type="component" value="Unassembled WGS sequence"/>
</dbReference>
<dbReference type="RefSeq" id="WP_084553734.1">
    <property type="nucleotide sequence ID" value="NZ_FRFE01000006.1"/>
</dbReference>
<dbReference type="AlphaFoldDB" id="A0A1M7Y3Q2"/>
<protein>
    <submittedName>
        <fullName evidence="2">Alpha amylase, catalytic domain</fullName>
    </submittedName>
</protein>
<dbReference type="Pfam" id="PF00128">
    <property type="entry name" value="Alpha-amylase"/>
    <property type="match status" value="1"/>
</dbReference>
<dbReference type="PANTHER" id="PTHR43002">
    <property type="entry name" value="GLYCOGEN DEBRANCHING ENZYME"/>
    <property type="match status" value="1"/>
</dbReference>
<name>A0A1M7Y3Q2_9BACT</name>
<organism evidence="2 3">
    <name type="scientific">Desulfopila aestuarii DSM 18488</name>
    <dbReference type="NCBI Taxonomy" id="1121416"/>
    <lineage>
        <taxon>Bacteria</taxon>
        <taxon>Pseudomonadati</taxon>
        <taxon>Thermodesulfobacteriota</taxon>
        <taxon>Desulfobulbia</taxon>
        <taxon>Desulfobulbales</taxon>
        <taxon>Desulfocapsaceae</taxon>
        <taxon>Desulfopila</taxon>
    </lineage>
</organism>
<dbReference type="STRING" id="1121416.SAMN02745220_01636"/>
<dbReference type="Gene3D" id="3.20.20.80">
    <property type="entry name" value="Glycosidases"/>
    <property type="match status" value="1"/>
</dbReference>
<accession>A0A1M7Y3Q2</accession>
<dbReference type="InterPro" id="IPR017853">
    <property type="entry name" value="GH"/>
</dbReference>
<gene>
    <name evidence="2" type="ORF">SAMN02745220_01636</name>
</gene>
<dbReference type="OrthoDB" id="9800174at2"/>
<dbReference type="SUPFAM" id="SSF51445">
    <property type="entry name" value="(Trans)glycosidases"/>
    <property type="match status" value="1"/>
</dbReference>
<feature type="domain" description="Glycosyl hydrolase family 13 catalytic" evidence="1">
    <location>
        <begin position="179"/>
        <end position="577"/>
    </location>
</feature>
<proteinExistence type="predicted"/>
<evidence type="ECO:0000313" key="3">
    <source>
        <dbReference type="Proteomes" id="UP000184603"/>
    </source>
</evidence>
<sequence>MSHLLVLKQNHFVLWRPKTDPVPELVIGVLQPGNPCTLVEKEELKLEKHPEFPDLWVLHVSKIPQLREGGVYHYFFRVRDTNPYKSAHALIEITDPMAYGVDWRLRATHAGEGYDEDDRDPSSIIMYSGGLLIPCDAGGETAMAGDETLTISSLAPNNRCVIYELPTSWSREGEQGGKLIDVGSFRDVLSLIQVEARPVNFSGIAALENRAHLQELGINALELNPPADSWVDRQWGYATSNYFAPDWDLGKPFGNTWSTATSDLSRLITTCHSHGIRFFVDMAMGFSNRCPLANLNFTDFLVKETEIPEEVDPEKGSRQNWGGDLFKYGFHTNGYHPESGMPGDIYPAREFMKTQLYHWINHYHIDGVRIDSVKTVSNWDFIEDFTAAGRSRWLLRCSETEMTSETANSRFLVVAEILDDQEEKEMVRQKRTDGIWNDSFKRRIRHAILGCNLNEDDGFGDMIRKMIDSRRLGYSDLSQVVNYVGSHDVEGYQNERLYDFLDNNGIWQKQERIQLAFTCLLTAVGIPMILAGDEFADKHDLKVLHPEKQMDAVNFERMAIPWRADLFRYVARLVQLRTSHPALAQNETEFFHEDFTDNRRVIAWLRGVRGTAEQLVVVANFSDWASSPGPGTIEAEYAVPNWPFLPKGMHWREVTQERDVPGEWAGREPLFPWEAKVYIPAAPA</sequence>
<dbReference type="InterPro" id="IPR006047">
    <property type="entry name" value="GH13_cat_dom"/>
</dbReference>
<dbReference type="GO" id="GO:0005975">
    <property type="term" value="P:carbohydrate metabolic process"/>
    <property type="evidence" value="ECO:0007669"/>
    <property type="project" value="InterPro"/>
</dbReference>
<keyword evidence="3" id="KW-1185">Reference proteome</keyword>
<evidence type="ECO:0000313" key="2">
    <source>
        <dbReference type="EMBL" id="SHO46782.1"/>
    </source>
</evidence>
<dbReference type="EMBL" id="FRFE01000006">
    <property type="protein sequence ID" value="SHO46782.1"/>
    <property type="molecule type" value="Genomic_DNA"/>
</dbReference>
<dbReference type="SMART" id="SM00642">
    <property type="entry name" value="Aamy"/>
    <property type="match status" value="1"/>
</dbReference>